<feature type="region of interest" description="Disordered" evidence="1">
    <location>
        <begin position="28"/>
        <end position="55"/>
    </location>
</feature>
<gene>
    <name evidence="2" type="ORF">E2C01_056755</name>
</gene>
<reference evidence="2 3" key="1">
    <citation type="submission" date="2019-05" db="EMBL/GenBank/DDBJ databases">
        <title>Another draft genome of Portunus trituberculatus and its Hox gene families provides insights of decapod evolution.</title>
        <authorList>
            <person name="Jeong J.-H."/>
            <person name="Song I."/>
            <person name="Kim S."/>
            <person name="Choi T."/>
            <person name="Kim D."/>
            <person name="Ryu S."/>
            <person name="Kim W."/>
        </authorList>
    </citation>
    <scope>NUCLEOTIDE SEQUENCE [LARGE SCALE GENOMIC DNA]</scope>
    <source>
        <tissue evidence="2">Muscle</tissue>
    </source>
</reference>
<dbReference type="AlphaFoldDB" id="A0A5B7GYL2"/>
<sequence length="94" mass="10080">MRCKNILDAAGQLVEVVRGAALVNSASVRRVPRSNRSLHSHPPQPPSPAGVPACRPLGSNSVYSVIAADHRPSLDKFSETQEPEKLETDTRVGV</sequence>
<name>A0A5B7GYL2_PORTR</name>
<dbReference type="Proteomes" id="UP000324222">
    <property type="component" value="Unassembled WGS sequence"/>
</dbReference>
<comment type="caution">
    <text evidence="2">The sequence shown here is derived from an EMBL/GenBank/DDBJ whole genome shotgun (WGS) entry which is preliminary data.</text>
</comment>
<keyword evidence="3" id="KW-1185">Reference proteome</keyword>
<dbReference type="EMBL" id="VSRR010019925">
    <property type="protein sequence ID" value="MPC62666.1"/>
    <property type="molecule type" value="Genomic_DNA"/>
</dbReference>
<protein>
    <submittedName>
        <fullName evidence="2">Uncharacterized protein</fullName>
    </submittedName>
</protein>
<feature type="region of interest" description="Disordered" evidence="1">
    <location>
        <begin position="72"/>
        <end position="94"/>
    </location>
</feature>
<organism evidence="2 3">
    <name type="scientific">Portunus trituberculatus</name>
    <name type="common">Swimming crab</name>
    <name type="synonym">Neptunus trituberculatus</name>
    <dbReference type="NCBI Taxonomy" id="210409"/>
    <lineage>
        <taxon>Eukaryota</taxon>
        <taxon>Metazoa</taxon>
        <taxon>Ecdysozoa</taxon>
        <taxon>Arthropoda</taxon>
        <taxon>Crustacea</taxon>
        <taxon>Multicrustacea</taxon>
        <taxon>Malacostraca</taxon>
        <taxon>Eumalacostraca</taxon>
        <taxon>Eucarida</taxon>
        <taxon>Decapoda</taxon>
        <taxon>Pleocyemata</taxon>
        <taxon>Brachyura</taxon>
        <taxon>Eubrachyura</taxon>
        <taxon>Portunoidea</taxon>
        <taxon>Portunidae</taxon>
        <taxon>Portuninae</taxon>
        <taxon>Portunus</taxon>
    </lineage>
</organism>
<evidence type="ECO:0000313" key="2">
    <source>
        <dbReference type="EMBL" id="MPC62666.1"/>
    </source>
</evidence>
<proteinExistence type="predicted"/>
<evidence type="ECO:0000256" key="1">
    <source>
        <dbReference type="SAM" id="MobiDB-lite"/>
    </source>
</evidence>
<accession>A0A5B7GYL2</accession>
<feature type="compositionally biased region" description="Basic residues" evidence="1">
    <location>
        <begin position="30"/>
        <end position="39"/>
    </location>
</feature>
<evidence type="ECO:0000313" key="3">
    <source>
        <dbReference type="Proteomes" id="UP000324222"/>
    </source>
</evidence>